<feature type="compositionally biased region" description="Polar residues" evidence="5">
    <location>
        <begin position="107"/>
        <end position="117"/>
    </location>
</feature>
<feature type="compositionally biased region" description="Basic and acidic residues" evidence="5">
    <location>
        <begin position="149"/>
        <end position="174"/>
    </location>
</feature>
<reference evidence="6" key="1">
    <citation type="submission" date="2022-07" db="EMBL/GenBank/DDBJ databases">
        <title>Genome analysis of Parmales, a sister group of diatoms, reveals the evolutionary specialization of diatoms from phago-mixotrophs to photoautotrophs.</title>
        <authorList>
            <person name="Ban H."/>
            <person name="Sato S."/>
            <person name="Yoshikawa S."/>
            <person name="Kazumasa Y."/>
            <person name="Nakamura Y."/>
            <person name="Ichinomiya M."/>
            <person name="Saitoh K."/>
            <person name="Sato N."/>
            <person name="Blanc-Mathieu R."/>
            <person name="Endo H."/>
            <person name="Kuwata A."/>
            <person name="Ogata H."/>
        </authorList>
    </citation>
    <scope>NUCLEOTIDE SEQUENCE</scope>
</reference>
<comment type="subcellular location">
    <subcellularLocation>
        <location evidence="1">Cytoplasm</location>
    </subcellularLocation>
</comment>
<dbReference type="SMART" id="SM00015">
    <property type="entry name" value="IQ"/>
    <property type="match status" value="7"/>
</dbReference>
<comment type="caution">
    <text evidence="6">The sequence shown here is derived from an EMBL/GenBank/DDBJ whole genome shotgun (WGS) entry which is preliminary data.</text>
</comment>
<keyword evidence="7" id="KW-1185">Reference proteome</keyword>
<proteinExistence type="predicted"/>
<dbReference type="GO" id="GO:0051295">
    <property type="term" value="P:establishment of meiotic spindle localization"/>
    <property type="evidence" value="ECO:0007669"/>
    <property type="project" value="TreeGrafter"/>
</dbReference>
<keyword evidence="3" id="KW-0677">Repeat</keyword>
<dbReference type="GO" id="GO:0000922">
    <property type="term" value="C:spindle pole"/>
    <property type="evidence" value="ECO:0007669"/>
    <property type="project" value="TreeGrafter"/>
</dbReference>
<dbReference type="Pfam" id="PF00612">
    <property type="entry name" value="IQ"/>
    <property type="match status" value="1"/>
</dbReference>
<evidence type="ECO:0000256" key="1">
    <source>
        <dbReference type="ARBA" id="ARBA00004496"/>
    </source>
</evidence>
<dbReference type="GO" id="GO:0005516">
    <property type="term" value="F:calmodulin binding"/>
    <property type="evidence" value="ECO:0007669"/>
    <property type="project" value="UniProtKB-KW"/>
</dbReference>
<dbReference type="PROSITE" id="PS50096">
    <property type="entry name" value="IQ"/>
    <property type="match status" value="4"/>
</dbReference>
<dbReference type="PANTHER" id="PTHR22706:SF1">
    <property type="entry name" value="ASSEMBLY FACTOR FOR SPINDLE MICROTUBULES"/>
    <property type="match status" value="1"/>
</dbReference>
<dbReference type="EMBL" id="BRXZ01000018">
    <property type="protein sequence ID" value="GMI03144.1"/>
    <property type="molecule type" value="Genomic_DNA"/>
</dbReference>
<evidence type="ECO:0000256" key="2">
    <source>
        <dbReference type="ARBA" id="ARBA00022490"/>
    </source>
</evidence>
<dbReference type="OrthoDB" id="190114at2759"/>
<dbReference type="AlphaFoldDB" id="A0A9W7F4Q5"/>
<dbReference type="Proteomes" id="UP001165082">
    <property type="component" value="Unassembled WGS sequence"/>
</dbReference>
<feature type="compositionally biased region" description="Basic and acidic residues" evidence="5">
    <location>
        <begin position="120"/>
        <end position="134"/>
    </location>
</feature>
<evidence type="ECO:0000313" key="6">
    <source>
        <dbReference type="EMBL" id="GMI03144.1"/>
    </source>
</evidence>
<evidence type="ECO:0000256" key="4">
    <source>
        <dbReference type="ARBA" id="ARBA00022860"/>
    </source>
</evidence>
<dbReference type="GO" id="GO:0000278">
    <property type="term" value="P:mitotic cell cycle"/>
    <property type="evidence" value="ECO:0007669"/>
    <property type="project" value="TreeGrafter"/>
</dbReference>
<dbReference type="Gene3D" id="1.20.5.190">
    <property type="match status" value="2"/>
</dbReference>
<name>A0A9W7F4Q5_9STRA</name>
<keyword evidence="2" id="KW-0963">Cytoplasm</keyword>
<dbReference type="GO" id="GO:0007051">
    <property type="term" value="P:spindle organization"/>
    <property type="evidence" value="ECO:0007669"/>
    <property type="project" value="TreeGrafter"/>
</dbReference>
<sequence>MPPSSKVTPVPASLERTGLLPAYQNILTVLSSKTSPAYHTKTGVYRVALEILRGRLEEHDKAESIQRVHRGRKARRDWEEKKEAAVRLQGVARVRKAKKDVGDRRSQNSAATKLQSIQRRRNDSARVTEMKDQKGAAVKLQSVQRGRTARRDVKDRTEKERGIREEEEREKEGAATKVQSVFRRRESMKEVEGIKEMNEMNGAASALQKNVRARQAKLEFEEKRAAVGKLQAVERGRKGRKKAEKMQASYKSASVLQARVRGTNGRKDARQAQRMSALKPMEEIQVGDVVKAKLMGESIWCEGVVIARSGEGDGGVELDEWDIDFGEGEVQEHVPSSSMRKVLTWDALEIGDYVRAPVPGFKGLKADAEIEGLDRIGLDGKQYYTIKFTEDDEVAHDVCIDDLVKSASKRMKAVVMWKKGGNAIKAISAFSDKKWGAYRRLSTVEAGIAAKIRRNSKDGINPNKQ</sequence>
<accession>A0A9W7F4Q5</accession>
<evidence type="ECO:0000256" key="5">
    <source>
        <dbReference type="SAM" id="MobiDB-lite"/>
    </source>
</evidence>
<feature type="region of interest" description="Disordered" evidence="5">
    <location>
        <begin position="95"/>
        <end position="175"/>
    </location>
</feature>
<evidence type="ECO:0000313" key="7">
    <source>
        <dbReference type="Proteomes" id="UP001165082"/>
    </source>
</evidence>
<organism evidence="6 7">
    <name type="scientific">Triparma retinervis</name>
    <dbReference type="NCBI Taxonomy" id="2557542"/>
    <lineage>
        <taxon>Eukaryota</taxon>
        <taxon>Sar</taxon>
        <taxon>Stramenopiles</taxon>
        <taxon>Ochrophyta</taxon>
        <taxon>Bolidophyceae</taxon>
        <taxon>Parmales</taxon>
        <taxon>Triparmaceae</taxon>
        <taxon>Triparma</taxon>
    </lineage>
</organism>
<dbReference type="InterPro" id="IPR000048">
    <property type="entry name" value="IQ_motif_EF-hand-BS"/>
</dbReference>
<dbReference type="PANTHER" id="PTHR22706">
    <property type="entry name" value="ASSEMBLY FACTOR FOR SPINDLE MICROTUBULES"/>
    <property type="match status" value="1"/>
</dbReference>
<keyword evidence="4" id="KW-0112">Calmodulin-binding</keyword>
<dbReference type="InterPro" id="IPR051185">
    <property type="entry name" value="ASPM"/>
</dbReference>
<dbReference type="GO" id="GO:0005737">
    <property type="term" value="C:cytoplasm"/>
    <property type="evidence" value="ECO:0007669"/>
    <property type="project" value="UniProtKB-SubCell"/>
</dbReference>
<gene>
    <name evidence="6" type="ORF">TrRE_jg5849</name>
</gene>
<protein>
    <submittedName>
        <fullName evidence="6">Uncharacterized protein</fullName>
    </submittedName>
</protein>
<evidence type="ECO:0000256" key="3">
    <source>
        <dbReference type="ARBA" id="ARBA00022737"/>
    </source>
</evidence>